<proteinExistence type="predicted"/>
<comment type="caution">
    <text evidence="2">The sequence shown here is derived from an EMBL/GenBank/DDBJ whole genome shotgun (WGS) entry which is preliminary data.</text>
</comment>
<evidence type="ECO:0000313" key="2">
    <source>
        <dbReference type="EMBL" id="MBX4335234.1"/>
    </source>
</evidence>
<feature type="compositionally biased region" description="Basic and acidic residues" evidence="1">
    <location>
        <begin position="359"/>
        <end position="372"/>
    </location>
</feature>
<dbReference type="Proteomes" id="UP000746918">
    <property type="component" value="Unassembled WGS sequence"/>
</dbReference>
<dbReference type="RefSeq" id="WP_220716541.1">
    <property type="nucleotide sequence ID" value="NZ_JAIFRO010000001.1"/>
</dbReference>
<organism evidence="2 3">
    <name type="scientific">Bartonella raoultii</name>
    <dbReference type="NCBI Taxonomy" id="1457020"/>
    <lineage>
        <taxon>Bacteria</taxon>
        <taxon>Pseudomonadati</taxon>
        <taxon>Pseudomonadota</taxon>
        <taxon>Alphaproteobacteria</taxon>
        <taxon>Hyphomicrobiales</taxon>
        <taxon>Bartonellaceae</taxon>
        <taxon>Bartonella</taxon>
    </lineage>
</organism>
<feature type="compositionally biased region" description="Basic and acidic residues" evidence="1">
    <location>
        <begin position="387"/>
        <end position="398"/>
    </location>
</feature>
<evidence type="ECO:0000313" key="3">
    <source>
        <dbReference type="Proteomes" id="UP000746918"/>
    </source>
</evidence>
<name>A0ABS7I3J0_9HYPH</name>
<feature type="region of interest" description="Disordered" evidence="1">
    <location>
        <begin position="125"/>
        <end position="151"/>
    </location>
</feature>
<sequence>MKKSHSSSVEELRRRFEQMGAEAPSSDPVYAKIQKPKKVHSPQNSSETGYASPNPQGAASPPIPPETVYAPQNPPEGAYDAVRKGPRGMQHATKLVPPYAVVDILDPNVQQEIQRQEDSFYEPIEPRATKGQFQGRENPLYESAELGATRGQFQGRENPLYESAELGATGRQFQGRENPLYESAEMKTTGRQHSQRSEHLYEEIDLKVTGRQQQSSADPIYSKLGMEKTEGSSLQHAMTGGAESAPGKQMPSHIREALAKDLDVQYMQAKVKDWAFVVYGNDRTVNRVLENIMEDPQHPEDVLKNLFYQPEGIGKFAGSKVMGIKSTQRKAAEEGFGQLFTKLEEYAETVKNLHQKLTKSQEKQQDLGEPKSPKLQTAHEHHHRKERNHESPEQERQQRSRSPSPKGMAFAM</sequence>
<keyword evidence="3" id="KW-1185">Reference proteome</keyword>
<dbReference type="EMBL" id="JAIFRO010000001">
    <property type="protein sequence ID" value="MBX4335234.1"/>
    <property type="molecule type" value="Genomic_DNA"/>
</dbReference>
<feature type="region of interest" description="Disordered" evidence="1">
    <location>
        <begin position="356"/>
        <end position="412"/>
    </location>
</feature>
<reference evidence="2 3" key="1">
    <citation type="submission" date="2021-08" db="EMBL/GenBank/DDBJ databases">
        <title>Bartonella raoulti 094 sp. nov.</title>
        <authorList>
            <person name="Zgheib R."/>
            <person name="Hammoud A."/>
        </authorList>
    </citation>
    <scope>NUCLEOTIDE SEQUENCE [LARGE SCALE GENOMIC DNA]</scope>
    <source>
        <strain evidence="2 3">094</strain>
    </source>
</reference>
<feature type="compositionally biased region" description="Polar residues" evidence="1">
    <location>
        <begin position="41"/>
        <end position="57"/>
    </location>
</feature>
<feature type="compositionally biased region" description="Basic and acidic residues" evidence="1">
    <location>
        <begin position="8"/>
        <end position="17"/>
    </location>
</feature>
<dbReference type="NCBIfam" id="NF033856">
    <property type="entry name" value="T4SS_effec_BID"/>
    <property type="match status" value="1"/>
</dbReference>
<feature type="region of interest" description="Disordered" evidence="1">
    <location>
        <begin position="1"/>
        <end position="90"/>
    </location>
</feature>
<evidence type="ECO:0000256" key="1">
    <source>
        <dbReference type="SAM" id="MobiDB-lite"/>
    </source>
</evidence>
<accession>A0ABS7I3J0</accession>
<protein>
    <submittedName>
        <fullName evidence="2">BID domain-containing T4SS effector</fullName>
    </submittedName>
</protein>
<gene>
    <name evidence="2" type="ORF">K3248_01200</name>
</gene>